<dbReference type="HOGENOM" id="CLU_2402176_0_0_1"/>
<keyword evidence="2" id="KW-0444">Lipid biosynthesis</keyword>
<keyword evidence="6 10" id="KW-1133">Transmembrane helix</keyword>
<evidence type="ECO:0000313" key="11">
    <source>
        <dbReference type="EnsemblMetazoa" id="MESCA006128-PA"/>
    </source>
</evidence>
<dbReference type="GO" id="GO:0016020">
    <property type="term" value="C:membrane"/>
    <property type="evidence" value="ECO:0007669"/>
    <property type="project" value="UniProtKB-SubCell"/>
</dbReference>
<evidence type="ECO:0000256" key="3">
    <source>
        <dbReference type="ARBA" id="ARBA00022679"/>
    </source>
</evidence>
<dbReference type="AlphaFoldDB" id="T1GR54"/>
<evidence type="ECO:0000256" key="9">
    <source>
        <dbReference type="ARBA" id="ARBA00023160"/>
    </source>
</evidence>
<accession>T1GR54</accession>
<reference evidence="12" key="1">
    <citation type="submission" date="2013-02" db="EMBL/GenBank/DDBJ databases">
        <authorList>
            <person name="Hughes D."/>
        </authorList>
    </citation>
    <scope>NUCLEOTIDE SEQUENCE</scope>
    <source>
        <strain>Durham</strain>
        <strain evidence="12">NC isolate 2 -- Noor lab</strain>
    </source>
</reference>
<evidence type="ECO:0000256" key="5">
    <source>
        <dbReference type="ARBA" id="ARBA00022832"/>
    </source>
</evidence>
<evidence type="ECO:0000256" key="4">
    <source>
        <dbReference type="ARBA" id="ARBA00022692"/>
    </source>
</evidence>
<evidence type="ECO:0000313" key="12">
    <source>
        <dbReference type="Proteomes" id="UP000015102"/>
    </source>
</evidence>
<organism evidence="11 12">
    <name type="scientific">Megaselia scalaris</name>
    <name type="common">Humpbacked fly</name>
    <name type="synonym">Phora scalaris</name>
    <dbReference type="NCBI Taxonomy" id="36166"/>
    <lineage>
        <taxon>Eukaryota</taxon>
        <taxon>Metazoa</taxon>
        <taxon>Ecdysozoa</taxon>
        <taxon>Arthropoda</taxon>
        <taxon>Hexapoda</taxon>
        <taxon>Insecta</taxon>
        <taxon>Pterygota</taxon>
        <taxon>Neoptera</taxon>
        <taxon>Endopterygota</taxon>
        <taxon>Diptera</taxon>
        <taxon>Brachycera</taxon>
        <taxon>Muscomorpha</taxon>
        <taxon>Platypezoidea</taxon>
        <taxon>Phoridae</taxon>
        <taxon>Megaseliini</taxon>
        <taxon>Megaselia</taxon>
    </lineage>
</organism>
<dbReference type="GO" id="GO:0009922">
    <property type="term" value="F:fatty acid elongase activity"/>
    <property type="evidence" value="ECO:0007669"/>
    <property type="project" value="InterPro"/>
</dbReference>
<evidence type="ECO:0000256" key="2">
    <source>
        <dbReference type="ARBA" id="ARBA00022516"/>
    </source>
</evidence>
<name>T1GR54_MEGSC</name>
<keyword evidence="9" id="KW-0275">Fatty acid biosynthesis</keyword>
<keyword evidence="8 10" id="KW-0472">Membrane</keyword>
<proteinExistence type="predicted"/>
<evidence type="ECO:0000256" key="6">
    <source>
        <dbReference type="ARBA" id="ARBA00022989"/>
    </source>
</evidence>
<evidence type="ECO:0000256" key="1">
    <source>
        <dbReference type="ARBA" id="ARBA00004141"/>
    </source>
</evidence>
<keyword evidence="3" id="KW-0808">Transferase</keyword>
<dbReference type="EMBL" id="CAQQ02176890">
    <property type="status" value="NOT_ANNOTATED_CDS"/>
    <property type="molecule type" value="Genomic_DNA"/>
</dbReference>
<keyword evidence="12" id="KW-1185">Reference proteome</keyword>
<dbReference type="Pfam" id="PF01151">
    <property type="entry name" value="ELO"/>
    <property type="match status" value="1"/>
</dbReference>
<comment type="subcellular location">
    <subcellularLocation>
        <location evidence="1">Membrane</location>
        <topology evidence="1">Multi-pass membrane protein</topology>
    </subcellularLocation>
</comment>
<dbReference type="Proteomes" id="UP000015102">
    <property type="component" value="Unassembled WGS sequence"/>
</dbReference>
<evidence type="ECO:0000256" key="10">
    <source>
        <dbReference type="SAM" id="Phobius"/>
    </source>
</evidence>
<keyword evidence="4 10" id="KW-0812">Transmembrane</keyword>
<evidence type="ECO:0000256" key="8">
    <source>
        <dbReference type="ARBA" id="ARBA00023136"/>
    </source>
</evidence>
<keyword evidence="7" id="KW-0443">Lipid metabolism</keyword>
<dbReference type="GO" id="GO:0006633">
    <property type="term" value="P:fatty acid biosynthetic process"/>
    <property type="evidence" value="ECO:0007669"/>
    <property type="project" value="UniProtKB-KW"/>
</dbReference>
<reference evidence="11" key="2">
    <citation type="submission" date="2015-06" db="UniProtKB">
        <authorList>
            <consortium name="EnsemblMetazoa"/>
        </authorList>
    </citation>
    <scope>IDENTIFICATION</scope>
</reference>
<dbReference type="EnsemblMetazoa" id="MESCA006128-RA">
    <property type="protein sequence ID" value="MESCA006128-PA"/>
    <property type="gene ID" value="MESCA006128"/>
</dbReference>
<sequence length="93" mass="11224">MKNRQPLTLKKFMVFYNIYQILACMLMLKFINDTKVRFWGPFCFSSHPDFLDPADEHFLKTFTYWLKVSEMIETIVFLLRKKTSQYHLSSDSL</sequence>
<keyword evidence="5" id="KW-0276">Fatty acid metabolism</keyword>
<evidence type="ECO:0000256" key="7">
    <source>
        <dbReference type="ARBA" id="ARBA00023098"/>
    </source>
</evidence>
<dbReference type="InterPro" id="IPR002076">
    <property type="entry name" value="ELO_fam"/>
</dbReference>
<protein>
    <submittedName>
        <fullName evidence="11">Uncharacterized protein</fullName>
    </submittedName>
</protein>
<feature type="transmembrane region" description="Helical" evidence="10">
    <location>
        <begin position="12"/>
        <end position="31"/>
    </location>
</feature>